<dbReference type="PANTHER" id="PTHR23172">
    <property type="entry name" value="AUXILIN/CYCLIN G-ASSOCIATED KINASE-RELATED"/>
    <property type="match status" value="1"/>
</dbReference>
<feature type="region of interest" description="Disordered" evidence="3">
    <location>
        <begin position="1064"/>
        <end position="1146"/>
    </location>
</feature>
<dbReference type="InterPro" id="IPR001623">
    <property type="entry name" value="DnaJ_domain"/>
</dbReference>
<feature type="compositionally biased region" description="Basic and acidic residues" evidence="3">
    <location>
        <begin position="1110"/>
        <end position="1146"/>
    </location>
</feature>
<dbReference type="PROSITE" id="PS50076">
    <property type="entry name" value="DNAJ_2"/>
    <property type="match status" value="1"/>
</dbReference>
<keyword evidence="4" id="KW-0472">Membrane</keyword>
<keyword evidence="4" id="KW-1133">Transmembrane helix</keyword>
<feature type="compositionally biased region" description="Polar residues" evidence="3">
    <location>
        <begin position="1814"/>
        <end position="1827"/>
    </location>
</feature>
<reference evidence="6 7" key="1">
    <citation type="journal article" date="2021" name="Hortic Res">
        <title>The domestication of Cucurbita argyrosperma as revealed by the genome of its wild relative.</title>
        <authorList>
            <person name="Barrera-Redondo J."/>
            <person name="Sanchez-de la Vega G."/>
            <person name="Aguirre-Liguori J.A."/>
            <person name="Castellanos-Morales G."/>
            <person name="Gutierrez-Guerrero Y.T."/>
            <person name="Aguirre-Dugua X."/>
            <person name="Aguirre-Planter E."/>
            <person name="Tenaillon M.I."/>
            <person name="Lira-Saade R."/>
            <person name="Eguiarte L.E."/>
        </authorList>
    </citation>
    <scope>NUCLEOTIDE SEQUENCE [LARGE SCALE GENOMIC DNA]</scope>
    <source>
        <strain evidence="6">JBR-2021</strain>
    </source>
</reference>
<feature type="region of interest" description="Disordered" evidence="3">
    <location>
        <begin position="726"/>
        <end position="755"/>
    </location>
</feature>
<dbReference type="GO" id="GO:0030276">
    <property type="term" value="F:clathrin binding"/>
    <property type="evidence" value="ECO:0007669"/>
    <property type="project" value="TreeGrafter"/>
</dbReference>
<gene>
    <name evidence="6" type="primary">AUL1</name>
    <name evidence="6" type="ORF">SDJN03_04572</name>
</gene>
<keyword evidence="1 2" id="KW-0175">Coiled coil</keyword>
<feature type="region of interest" description="Disordered" evidence="3">
    <location>
        <begin position="1258"/>
        <end position="1280"/>
    </location>
</feature>
<dbReference type="GO" id="GO:0005737">
    <property type="term" value="C:cytoplasm"/>
    <property type="evidence" value="ECO:0007669"/>
    <property type="project" value="TreeGrafter"/>
</dbReference>
<feature type="region of interest" description="Disordered" evidence="3">
    <location>
        <begin position="1653"/>
        <end position="1766"/>
    </location>
</feature>
<feature type="compositionally biased region" description="Low complexity" evidence="3">
    <location>
        <begin position="1268"/>
        <end position="1280"/>
    </location>
</feature>
<feature type="compositionally biased region" description="Basic residues" evidence="3">
    <location>
        <begin position="237"/>
        <end position="251"/>
    </location>
</feature>
<feature type="compositionally biased region" description="Basic and acidic residues" evidence="3">
    <location>
        <begin position="1743"/>
        <end position="1754"/>
    </location>
</feature>
<evidence type="ECO:0000313" key="7">
    <source>
        <dbReference type="Proteomes" id="UP000685013"/>
    </source>
</evidence>
<feature type="compositionally biased region" description="Basic and acidic residues" evidence="3">
    <location>
        <begin position="970"/>
        <end position="979"/>
    </location>
</feature>
<dbReference type="PANTHER" id="PTHR23172:SF87">
    <property type="entry name" value="CHAPERONE DNAJ-DOMAIN SUPERFAMILY PROTEIN"/>
    <property type="match status" value="1"/>
</dbReference>
<name>A0AAV6NZZ4_9ROSI</name>
<feature type="non-terminal residue" evidence="6">
    <location>
        <position position="1"/>
    </location>
</feature>
<feature type="region of interest" description="Disordered" evidence="3">
    <location>
        <begin position="1810"/>
        <end position="1831"/>
    </location>
</feature>
<dbReference type="CDD" id="cd06257">
    <property type="entry name" value="DnaJ"/>
    <property type="match status" value="1"/>
</dbReference>
<accession>A0AAV6NZZ4</accession>
<evidence type="ECO:0000256" key="1">
    <source>
        <dbReference type="ARBA" id="ARBA00023054"/>
    </source>
</evidence>
<evidence type="ECO:0000259" key="5">
    <source>
        <dbReference type="PROSITE" id="PS50076"/>
    </source>
</evidence>
<organism evidence="6 7">
    <name type="scientific">Cucurbita argyrosperma subsp. sororia</name>
    <dbReference type="NCBI Taxonomy" id="37648"/>
    <lineage>
        <taxon>Eukaryota</taxon>
        <taxon>Viridiplantae</taxon>
        <taxon>Streptophyta</taxon>
        <taxon>Embryophyta</taxon>
        <taxon>Tracheophyta</taxon>
        <taxon>Spermatophyta</taxon>
        <taxon>Magnoliopsida</taxon>
        <taxon>eudicotyledons</taxon>
        <taxon>Gunneridae</taxon>
        <taxon>Pentapetalae</taxon>
        <taxon>rosids</taxon>
        <taxon>fabids</taxon>
        <taxon>Cucurbitales</taxon>
        <taxon>Cucurbitaceae</taxon>
        <taxon>Cucurbiteae</taxon>
        <taxon>Cucurbita</taxon>
    </lineage>
</organism>
<feature type="coiled-coil region" evidence="2">
    <location>
        <begin position="1312"/>
        <end position="1347"/>
    </location>
</feature>
<feature type="region of interest" description="Disordered" evidence="3">
    <location>
        <begin position="203"/>
        <end position="271"/>
    </location>
</feature>
<feature type="region of interest" description="Disordered" evidence="3">
    <location>
        <begin position="295"/>
        <end position="320"/>
    </location>
</feature>
<keyword evidence="4" id="KW-0812">Transmembrane</keyword>
<protein>
    <submittedName>
        <fullName evidence="6">Auxilin-like protein 1</fullName>
    </submittedName>
</protein>
<feature type="compositionally biased region" description="Basic and acidic residues" evidence="3">
    <location>
        <begin position="1679"/>
        <end position="1693"/>
    </location>
</feature>
<evidence type="ECO:0000256" key="2">
    <source>
        <dbReference type="SAM" id="Coils"/>
    </source>
</evidence>
<evidence type="ECO:0000256" key="3">
    <source>
        <dbReference type="SAM" id="MobiDB-lite"/>
    </source>
</evidence>
<dbReference type="GO" id="GO:0072318">
    <property type="term" value="P:clathrin coat disassembly"/>
    <property type="evidence" value="ECO:0007669"/>
    <property type="project" value="TreeGrafter"/>
</dbReference>
<sequence>MDNLSHSRLPNRGSTSLSKKICNGGHGAGHFAAQTIYDDVYGGPPKFGVSALSPRFEDYGEIFGSFHALRASSIPILDLPAVDESEVFFDARSSAFDYAEVFGGFDGLDFAISYEELVSPSRRVDNASSDEAWTPAGTESLSDCSDHSGNSRCMSNGDSNQSCDGSTEFCISYSKVNSENIGHISNGKIHVTQLEMLPGHSYLVDEANPSPKGTDGDPSLPTNDDNYLNIDFDTGKVKGKHPRNTRPHPRNTRPPPVDGNGSGPLLEDNLVSQNGYGRGVCRSHEDFISVSEISLRTEPSQVPPPSRPPPKFATKKGDSTKMTLSCGEAASEIIPDDRTLPLFHVEVDASSSAAVSAAAMKGAMEKALAQLQNAKDLWERKKEGVHGRMRPDAKSDMREKEGNLTKIPNRFESLADESVQIIGEIHDNGMNFPAREERQKDVRATEVCSTHYGGEELLTAAERTVPIRSGSRFLVSDNYDCCSEWKDATGFFELARADISRKEFESMNNDAVPNILAGQIRVETINKAWENDKDQDKRGKPFHTFHVLNEEVKNLENMVHGKEEDKIKLKPNKNETRQKEQVKLKIHQDVCDLDANDRKFGVAQEFVEVKRQISDASELEKHEKPIEFRQLDSGLKVEQPISPRDIEQEKKKVVKRKENGNILKEPLIENEKREMFIEASEREKLEQKMRMFLEQQKTKKRLDLVLEDDNFKEQMIRERQLEGVHEMDDHGKKGKETAKVGVSERPELAHEREDDDKWAQDFPYREVCQKGVDDSFQMLNIEGMPRDAGKCEVTQMLVKEFQDSAHLKGISLEHDELERLEDRHKGNTTIRSQVYVEMNDLGISAAAIKMNDDKNHLPTGLACSTGMYEKFSHVDEGEETTTAVTVNETSSGSGGAENLELKKNACVSSAYQAEVEHKKVPVEMEDANIQLSFNEWTKRTVEETSFQPKLGHTEAEPTNSEDELSSEKSTSMDEGKNETEECVVKMEDMKTSLPLDKNDEKAGQADVCMEEFLGRKKFVNRMGSDPEHPESNLFCCLEDKVKSSDQVEDKRQKVSVQWFNVRAEKGSELESSRPNISERTQKSGEFMRGVNVNPATERKEKIINQSLTSKGKESERARSEAEFENDSLQKSEEEREREKEREKDRMPIDRIALEPRDRVGAETREKAERAALERMTAEARQRALTEARERLEKACAEARENSLAGKATMEARVKAERAAVERATAEARERAAEKVMSDKTSFGVRERMERSVSDKFSASNINIEMRQKSSSSGQPSLQSQSFGSSIASRYAYYSAYDERKEGVDGESPQRCKARLERHQRTAERAAKALAEKNMRDLLAQREQAERNRLADTLDADVRRWSSGKEGKLRALLSTLQYILGPDSGWQPIPLTEVITAAAVKKAYRKATLCVHPDKLQQRGASIQQKYICEKVFDLLKEAWNKFNSEERNAAMLRALSTRRCPHRYERLGEDPTISLLEVKLKRATSLPTRVLGSGSVKPISETIAQVKQKQSKKGNNKGGHPLFSFFDFRRKRKSTAKPEFARYVEYVKEGGLWDLKANAPDSPLSGQGVGEKLMRKLQNILPSNGVSKEEGRAISTFPTQSMPRPKRLLIDSSPVLCLRTRLLHLGFLTPPSSSSKRIMPTFTTIALERLLEPGTSRSVDKSLPKPKPSLNSDRAPSTKLERRNSPSVADRKIQRPQIKPALYATPEATPLPDSPSSFPPSPYIVNHKRRGPRLLKSFSEDDVSSRKKMNDKDIGNGNVKGTDSNDVKLTEGASVVVDMPIPDGHRNGLDCASSSHVGQNGSVDDDHGAAGVQLASNHSNHGMSNGVTREKDSLKVVVSNSGGVGDTEDFFDPQDSLSVTSNTDGEDNGIERSAKIGTPVGEFYDALEALSSEGLPQPCISDIEAELCEMKLTLSMELEKRKQAEEILDKFRGQWQRLREQLLLVGLTLPSDPTVATEGKQLDSDPAEELCQQVYLARFVSDSIGRGIARAEVETEMEAQLEVKNFEIARLLDRLHYYEAANHEMSQRNQEAVDLARRERLRRKRRQRWIWGSVATAITLGTVVLAWSYLPSGKDLPSSNNSKAVEHDDATV</sequence>
<feature type="domain" description="J" evidence="5">
    <location>
        <begin position="1383"/>
        <end position="1468"/>
    </location>
</feature>
<feature type="coiled-coil region" evidence="2">
    <location>
        <begin position="1174"/>
        <end position="1226"/>
    </location>
</feature>
<feature type="compositionally biased region" description="Pro residues" evidence="3">
    <location>
        <begin position="301"/>
        <end position="311"/>
    </location>
</feature>
<feature type="region of interest" description="Disordered" evidence="3">
    <location>
        <begin position="1845"/>
        <end position="1873"/>
    </location>
</feature>
<feature type="region of interest" description="Disordered" evidence="3">
    <location>
        <begin position="127"/>
        <end position="162"/>
    </location>
</feature>
<keyword evidence="7" id="KW-1185">Reference proteome</keyword>
<feature type="region of interest" description="Disordered" evidence="3">
    <location>
        <begin position="944"/>
        <end position="979"/>
    </location>
</feature>
<dbReference type="GO" id="GO:0031982">
    <property type="term" value="C:vesicle"/>
    <property type="evidence" value="ECO:0007669"/>
    <property type="project" value="TreeGrafter"/>
</dbReference>
<feature type="transmembrane region" description="Helical" evidence="4">
    <location>
        <begin position="2049"/>
        <end position="2070"/>
    </location>
</feature>
<dbReference type="FunFam" id="1.10.287.110:FF:000009">
    <property type="entry name" value="Auxilin-related protein 1"/>
    <property type="match status" value="1"/>
</dbReference>
<evidence type="ECO:0000313" key="6">
    <source>
        <dbReference type="EMBL" id="KAG6603963.1"/>
    </source>
</evidence>
<dbReference type="GO" id="GO:0072583">
    <property type="term" value="P:clathrin-dependent endocytosis"/>
    <property type="evidence" value="ECO:0007669"/>
    <property type="project" value="TreeGrafter"/>
</dbReference>
<dbReference type="Proteomes" id="UP000685013">
    <property type="component" value="Chromosome 3"/>
</dbReference>
<evidence type="ECO:0000256" key="4">
    <source>
        <dbReference type="SAM" id="Phobius"/>
    </source>
</evidence>
<dbReference type="EMBL" id="JAGKQH010000003">
    <property type="protein sequence ID" value="KAG6603963.1"/>
    <property type="molecule type" value="Genomic_DNA"/>
</dbReference>
<comment type="caution">
    <text evidence="6">The sequence shown here is derived from an EMBL/GenBank/DDBJ whole genome shotgun (WGS) entry which is preliminary data.</text>
</comment>
<proteinExistence type="predicted"/>